<evidence type="ECO:0000256" key="4">
    <source>
        <dbReference type="ARBA" id="ARBA00022692"/>
    </source>
</evidence>
<evidence type="ECO:0000256" key="6">
    <source>
        <dbReference type="ARBA" id="ARBA00023136"/>
    </source>
</evidence>
<protein>
    <submittedName>
        <fullName evidence="9">TRAP transporter large permease</fullName>
    </submittedName>
</protein>
<dbReference type="AlphaFoldDB" id="A0A8J6T3T0"/>
<feature type="transmembrane region" description="Helical" evidence="7">
    <location>
        <begin position="407"/>
        <end position="429"/>
    </location>
</feature>
<dbReference type="InterPro" id="IPR010656">
    <property type="entry name" value="DctM"/>
</dbReference>
<dbReference type="PIRSF" id="PIRSF006066">
    <property type="entry name" value="HI0050"/>
    <property type="match status" value="1"/>
</dbReference>
<evidence type="ECO:0000256" key="3">
    <source>
        <dbReference type="ARBA" id="ARBA00022519"/>
    </source>
</evidence>
<feature type="transmembrane region" description="Helical" evidence="7">
    <location>
        <begin position="249"/>
        <end position="268"/>
    </location>
</feature>
<dbReference type="PANTHER" id="PTHR33362:SF5">
    <property type="entry name" value="C4-DICARBOXYLATE TRAP TRANSPORTER LARGE PERMEASE PROTEIN DCTM"/>
    <property type="match status" value="1"/>
</dbReference>
<sequence>MSATLIGIIGILILLAVLFFLGMPVGFAMGIVGFCGFWYVVSFKAAINVVGADIWATFSKYGLTVIPLFIFLGYLAFNSGIAERLYNAAYKWFGHWRGGLAIATIGADELFAAICGSNTATAATMGTVALPQMTKYKYDTRLSSGTVVTGGTLGTVMPPSVVLIVIGLQTEQSIIKLFLAGILPAILLGILFVITIFVLCRIKPEYGPAGPKTSFKEKLISLVGVIEAIAIFVLVIGGLYAGLFTPTEAGAVGVFFTLLVTVGAGRLSWKGFFDSIRDSLKISCMVFFLVTGAIIFGRFLAVTRLPFIIAEVASSLPVSPYVVLALILIIYLIGGCFIDSLGFLVLTIPIFFPLGIALGFDPIWYAIILTMVTTMGAITPPVGVNIYVVKALAPEIELSTIFKSVSFFLLACIVCIILLIIFPDIVLLIPNMAK</sequence>
<dbReference type="GO" id="GO:0022857">
    <property type="term" value="F:transmembrane transporter activity"/>
    <property type="evidence" value="ECO:0007669"/>
    <property type="project" value="TreeGrafter"/>
</dbReference>
<evidence type="ECO:0000259" key="8">
    <source>
        <dbReference type="Pfam" id="PF06808"/>
    </source>
</evidence>
<feature type="transmembrane region" description="Helical" evidence="7">
    <location>
        <begin position="61"/>
        <end position="77"/>
    </location>
</feature>
<dbReference type="GO" id="GO:0005886">
    <property type="term" value="C:plasma membrane"/>
    <property type="evidence" value="ECO:0007669"/>
    <property type="project" value="UniProtKB-SubCell"/>
</dbReference>
<accession>A0A8J6T3T0</accession>
<keyword evidence="2" id="KW-1003">Cell membrane</keyword>
<keyword evidence="4 7" id="KW-0812">Transmembrane</keyword>
<evidence type="ECO:0000313" key="10">
    <source>
        <dbReference type="Proteomes" id="UP000650524"/>
    </source>
</evidence>
<evidence type="ECO:0000256" key="5">
    <source>
        <dbReference type="ARBA" id="ARBA00022989"/>
    </source>
</evidence>
<evidence type="ECO:0000256" key="1">
    <source>
        <dbReference type="ARBA" id="ARBA00004429"/>
    </source>
</evidence>
<evidence type="ECO:0000256" key="7">
    <source>
        <dbReference type="SAM" id="Phobius"/>
    </source>
</evidence>
<evidence type="ECO:0000256" key="2">
    <source>
        <dbReference type="ARBA" id="ARBA00022475"/>
    </source>
</evidence>
<evidence type="ECO:0000313" key="9">
    <source>
        <dbReference type="EMBL" id="MBC8178190.1"/>
    </source>
</evidence>
<feature type="transmembrane region" description="Helical" evidence="7">
    <location>
        <begin position="363"/>
        <end position="387"/>
    </location>
</feature>
<feature type="transmembrane region" description="Helical" evidence="7">
    <location>
        <begin position="12"/>
        <end position="41"/>
    </location>
</feature>
<name>A0A8J6T3T0_9DELT</name>
<feature type="transmembrane region" description="Helical" evidence="7">
    <location>
        <begin position="142"/>
        <end position="168"/>
    </location>
</feature>
<feature type="transmembrane region" description="Helical" evidence="7">
    <location>
        <begin position="321"/>
        <end position="351"/>
    </location>
</feature>
<comment type="subcellular location">
    <subcellularLocation>
        <location evidence="1">Cell inner membrane</location>
        <topology evidence="1">Multi-pass membrane protein</topology>
    </subcellularLocation>
</comment>
<reference evidence="9 10" key="1">
    <citation type="submission" date="2020-08" db="EMBL/GenBank/DDBJ databases">
        <title>Bridging the membrane lipid divide: bacteria of the FCB group superphylum have the potential to synthesize archaeal ether lipids.</title>
        <authorList>
            <person name="Villanueva L."/>
            <person name="Von Meijenfeldt F.A.B."/>
            <person name="Westbye A.B."/>
            <person name="Yadav S."/>
            <person name="Hopmans E.C."/>
            <person name="Dutilh B.E."/>
            <person name="Sinninghe Damste J.S."/>
        </authorList>
    </citation>
    <scope>NUCLEOTIDE SEQUENCE [LARGE SCALE GENOMIC DNA]</scope>
    <source>
        <strain evidence="9">NIOZ-UU27</strain>
    </source>
</reference>
<dbReference type="InterPro" id="IPR004681">
    <property type="entry name" value="TRAP_DctM"/>
</dbReference>
<dbReference type="EMBL" id="JACNJD010000262">
    <property type="protein sequence ID" value="MBC8178190.1"/>
    <property type="molecule type" value="Genomic_DNA"/>
</dbReference>
<feature type="transmembrane region" description="Helical" evidence="7">
    <location>
        <begin position="280"/>
        <end position="301"/>
    </location>
</feature>
<organism evidence="9 10">
    <name type="scientific">Candidatus Desulfacyla euxinica</name>
    <dbReference type="NCBI Taxonomy" id="2841693"/>
    <lineage>
        <taxon>Bacteria</taxon>
        <taxon>Deltaproteobacteria</taxon>
        <taxon>Candidatus Desulfacyla</taxon>
    </lineage>
</organism>
<keyword evidence="5 7" id="KW-1133">Transmembrane helix</keyword>
<keyword evidence="3" id="KW-0997">Cell inner membrane</keyword>
<comment type="caution">
    <text evidence="9">The sequence shown here is derived from an EMBL/GenBank/DDBJ whole genome shotgun (WGS) entry which is preliminary data.</text>
</comment>
<gene>
    <name evidence="9" type="ORF">H8E19_12365</name>
</gene>
<feature type="transmembrane region" description="Helical" evidence="7">
    <location>
        <begin position="219"/>
        <end position="243"/>
    </location>
</feature>
<feature type="domain" description="TRAP C4-dicarboxylate transport system permease DctM subunit" evidence="8">
    <location>
        <begin position="12"/>
        <end position="424"/>
    </location>
</feature>
<dbReference type="Proteomes" id="UP000650524">
    <property type="component" value="Unassembled WGS sequence"/>
</dbReference>
<proteinExistence type="predicted"/>
<dbReference type="Pfam" id="PF06808">
    <property type="entry name" value="DctM"/>
    <property type="match status" value="1"/>
</dbReference>
<dbReference type="PANTHER" id="PTHR33362">
    <property type="entry name" value="SIALIC ACID TRAP TRANSPORTER PERMEASE PROTEIN SIAT-RELATED"/>
    <property type="match status" value="1"/>
</dbReference>
<dbReference type="NCBIfam" id="TIGR00786">
    <property type="entry name" value="dctM"/>
    <property type="match status" value="1"/>
</dbReference>
<keyword evidence="6 7" id="KW-0472">Membrane</keyword>
<feature type="transmembrane region" description="Helical" evidence="7">
    <location>
        <begin position="174"/>
        <end position="199"/>
    </location>
</feature>